<accession>A0A6A7C580</accession>
<reference evidence="1" key="1">
    <citation type="journal article" date="2020" name="Stud. Mycol.">
        <title>101 Dothideomycetes genomes: a test case for predicting lifestyles and emergence of pathogens.</title>
        <authorList>
            <person name="Haridas S."/>
            <person name="Albert R."/>
            <person name="Binder M."/>
            <person name="Bloem J."/>
            <person name="Labutti K."/>
            <person name="Salamov A."/>
            <person name="Andreopoulos B."/>
            <person name="Baker S."/>
            <person name="Barry K."/>
            <person name="Bills G."/>
            <person name="Bluhm B."/>
            <person name="Cannon C."/>
            <person name="Castanera R."/>
            <person name="Culley D."/>
            <person name="Daum C."/>
            <person name="Ezra D."/>
            <person name="Gonzalez J."/>
            <person name="Henrissat B."/>
            <person name="Kuo A."/>
            <person name="Liang C."/>
            <person name="Lipzen A."/>
            <person name="Lutzoni F."/>
            <person name="Magnuson J."/>
            <person name="Mondo S."/>
            <person name="Nolan M."/>
            <person name="Ohm R."/>
            <person name="Pangilinan J."/>
            <person name="Park H.-J."/>
            <person name="Ramirez L."/>
            <person name="Alfaro M."/>
            <person name="Sun H."/>
            <person name="Tritt A."/>
            <person name="Yoshinaga Y."/>
            <person name="Zwiers L.-H."/>
            <person name="Turgeon B."/>
            <person name="Goodwin S."/>
            <person name="Spatafora J."/>
            <person name="Crous P."/>
            <person name="Grigoriev I."/>
        </authorList>
    </citation>
    <scope>NUCLEOTIDE SEQUENCE</scope>
    <source>
        <strain evidence="1">CBS 480.64</strain>
    </source>
</reference>
<proteinExistence type="predicted"/>
<name>A0A6A7C580_9PEZI</name>
<evidence type="ECO:0000313" key="1">
    <source>
        <dbReference type="EMBL" id="KAF2862407.1"/>
    </source>
</evidence>
<organism evidence="1 2">
    <name type="scientific">Piedraia hortae CBS 480.64</name>
    <dbReference type="NCBI Taxonomy" id="1314780"/>
    <lineage>
        <taxon>Eukaryota</taxon>
        <taxon>Fungi</taxon>
        <taxon>Dikarya</taxon>
        <taxon>Ascomycota</taxon>
        <taxon>Pezizomycotina</taxon>
        <taxon>Dothideomycetes</taxon>
        <taxon>Dothideomycetidae</taxon>
        <taxon>Capnodiales</taxon>
        <taxon>Piedraiaceae</taxon>
        <taxon>Piedraia</taxon>
    </lineage>
</organism>
<dbReference type="Proteomes" id="UP000799421">
    <property type="component" value="Unassembled WGS sequence"/>
</dbReference>
<sequence>MDSPADTTFFSLYGYDITQSPPQEYLTCKVLPRQDKGSVPSGQIFQNFRDNLYPQFRPCVWGQLLHYSGPKRVCPNEQILPNFRWTLCRGLCRGLCSDFGGNFWLALDKTVRRVRVGCPSGAHTYSVLETLQICQLHPSPVRAFHTSEYTTAVVWRQPLCHSSVDAERPAQASRYPHENSYRSPVQSSLKAGYRLAVDLRLYILRITGPLVTQSGGQVEPDLCSKTRVLLPADPSTDS</sequence>
<dbReference type="AlphaFoldDB" id="A0A6A7C580"/>
<keyword evidence="2" id="KW-1185">Reference proteome</keyword>
<protein>
    <submittedName>
        <fullName evidence="1">Uncharacterized protein</fullName>
    </submittedName>
</protein>
<dbReference type="EMBL" id="MU005966">
    <property type="protein sequence ID" value="KAF2862407.1"/>
    <property type="molecule type" value="Genomic_DNA"/>
</dbReference>
<evidence type="ECO:0000313" key="2">
    <source>
        <dbReference type="Proteomes" id="UP000799421"/>
    </source>
</evidence>
<gene>
    <name evidence="1" type="ORF">K470DRAFT_10273</name>
</gene>